<gene>
    <name evidence="1" type="ORF">RESH_06174</name>
</gene>
<evidence type="ECO:0000313" key="1">
    <source>
        <dbReference type="EMBL" id="EMI23272.1"/>
    </source>
</evidence>
<dbReference type="EMBL" id="ANOF01000204">
    <property type="protein sequence ID" value="EMI23272.1"/>
    <property type="molecule type" value="Genomic_DNA"/>
</dbReference>
<dbReference type="Proteomes" id="UP000011996">
    <property type="component" value="Unassembled WGS sequence"/>
</dbReference>
<dbReference type="PATRIC" id="fig|1263868.3.peg.6700"/>
<organism evidence="1 2">
    <name type="scientific">Rhodopirellula europaea SH398</name>
    <dbReference type="NCBI Taxonomy" id="1263868"/>
    <lineage>
        <taxon>Bacteria</taxon>
        <taxon>Pseudomonadati</taxon>
        <taxon>Planctomycetota</taxon>
        <taxon>Planctomycetia</taxon>
        <taxon>Pirellulales</taxon>
        <taxon>Pirellulaceae</taxon>
        <taxon>Rhodopirellula</taxon>
    </lineage>
</organism>
<reference evidence="1 2" key="1">
    <citation type="journal article" date="2013" name="Mar. Genomics">
        <title>Expression of sulfatases in Rhodopirellula baltica and the diversity of sulfatases in the genus Rhodopirellula.</title>
        <authorList>
            <person name="Wegner C.E."/>
            <person name="Richter-Heitmann T."/>
            <person name="Klindworth A."/>
            <person name="Klockow C."/>
            <person name="Richter M."/>
            <person name="Achstetter T."/>
            <person name="Glockner F.O."/>
            <person name="Harder J."/>
        </authorList>
    </citation>
    <scope>NUCLEOTIDE SEQUENCE [LARGE SCALE GENOMIC DNA]</scope>
    <source>
        <strain evidence="1 2">SH398</strain>
    </source>
</reference>
<name>M5S6I9_9BACT</name>
<dbReference type="AlphaFoldDB" id="M5S6I9"/>
<protein>
    <submittedName>
        <fullName evidence="1">Uncharacterized protein</fullName>
    </submittedName>
</protein>
<proteinExistence type="predicted"/>
<accession>M5S6I9</accession>
<evidence type="ECO:0000313" key="2">
    <source>
        <dbReference type="Proteomes" id="UP000011996"/>
    </source>
</evidence>
<sequence length="55" mass="6033">MFAKFACRGLVSSPDDPGKLIAVVSWDSQQLDSPSDTPCWKHFCIGVMKLAVHIV</sequence>
<comment type="caution">
    <text evidence="1">The sequence shown here is derived from an EMBL/GenBank/DDBJ whole genome shotgun (WGS) entry which is preliminary data.</text>
</comment>
<dbReference type="STRING" id="1263868.RESH_06174"/>